<evidence type="ECO:0000256" key="4">
    <source>
        <dbReference type="ARBA" id="ARBA00023163"/>
    </source>
</evidence>
<organism evidence="7 8">
    <name type="scientific">Pigmentiphaga soli</name>
    <dbReference type="NCBI Taxonomy" id="1007095"/>
    <lineage>
        <taxon>Bacteria</taxon>
        <taxon>Pseudomonadati</taxon>
        <taxon>Pseudomonadota</taxon>
        <taxon>Betaproteobacteria</taxon>
        <taxon>Burkholderiales</taxon>
        <taxon>Alcaligenaceae</taxon>
        <taxon>Pigmentiphaga</taxon>
    </lineage>
</organism>
<dbReference type="InterPro" id="IPR009057">
    <property type="entry name" value="Homeodomain-like_sf"/>
</dbReference>
<gene>
    <name evidence="7" type="ORF">GCM10023144_31170</name>
</gene>
<dbReference type="PANTHER" id="PTHR30055">
    <property type="entry name" value="HTH-TYPE TRANSCRIPTIONAL REGULATOR RUTR"/>
    <property type="match status" value="1"/>
</dbReference>
<evidence type="ECO:0000313" key="8">
    <source>
        <dbReference type="Proteomes" id="UP001501671"/>
    </source>
</evidence>
<evidence type="ECO:0000313" key="7">
    <source>
        <dbReference type="EMBL" id="GAA4336599.1"/>
    </source>
</evidence>
<accession>A0ABP8HAZ7</accession>
<evidence type="ECO:0000256" key="5">
    <source>
        <dbReference type="PROSITE-ProRule" id="PRU00335"/>
    </source>
</evidence>
<name>A0ABP8HAZ7_9BURK</name>
<dbReference type="EMBL" id="BAABFO010000015">
    <property type="protein sequence ID" value="GAA4336599.1"/>
    <property type="molecule type" value="Genomic_DNA"/>
</dbReference>
<evidence type="ECO:0000256" key="1">
    <source>
        <dbReference type="ARBA" id="ARBA00022491"/>
    </source>
</evidence>
<sequence>MLMRDRIKAVTTEILIRDGYQGLRFHQISERLGITRGNVHYHFNNKQELIEIVTVEYVENVIDRFRVIWTDDSTTLKQKIEALLAFHRSRYDTFNPPGTSGHSWSLISVLRADRHLLGDKARNALEQFARSLEKYILTGVGMEVTAGRLRADAPVQEIMLQFVAIANSAGALTQDTGSFDKLADLYLGFYRIVEHAYGVAKKKEKKAGAD</sequence>
<evidence type="ECO:0000256" key="2">
    <source>
        <dbReference type="ARBA" id="ARBA00023015"/>
    </source>
</evidence>
<dbReference type="SUPFAM" id="SSF46689">
    <property type="entry name" value="Homeodomain-like"/>
    <property type="match status" value="1"/>
</dbReference>
<feature type="DNA-binding region" description="H-T-H motif" evidence="5">
    <location>
        <begin position="24"/>
        <end position="43"/>
    </location>
</feature>
<evidence type="ECO:0000256" key="3">
    <source>
        <dbReference type="ARBA" id="ARBA00023125"/>
    </source>
</evidence>
<keyword evidence="4" id="KW-0804">Transcription</keyword>
<dbReference type="InterPro" id="IPR001647">
    <property type="entry name" value="HTH_TetR"/>
</dbReference>
<feature type="domain" description="HTH tetR-type" evidence="6">
    <location>
        <begin position="1"/>
        <end position="61"/>
    </location>
</feature>
<keyword evidence="1" id="KW-0678">Repressor</keyword>
<proteinExistence type="predicted"/>
<protein>
    <submittedName>
        <fullName evidence="7">TetR/AcrR family transcriptional regulator</fullName>
    </submittedName>
</protein>
<dbReference type="Proteomes" id="UP001501671">
    <property type="component" value="Unassembled WGS sequence"/>
</dbReference>
<dbReference type="PRINTS" id="PR00455">
    <property type="entry name" value="HTHTETR"/>
</dbReference>
<dbReference type="InterPro" id="IPR050109">
    <property type="entry name" value="HTH-type_TetR-like_transc_reg"/>
</dbReference>
<keyword evidence="2" id="KW-0805">Transcription regulation</keyword>
<dbReference type="PANTHER" id="PTHR30055:SF175">
    <property type="entry name" value="HTH-TYPE TRANSCRIPTIONAL REPRESSOR KSTR2"/>
    <property type="match status" value="1"/>
</dbReference>
<keyword evidence="3 5" id="KW-0238">DNA-binding</keyword>
<keyword evidence="8" id="KW-1185">Reference proteome</keyword>
<evidence type="ECO:0000259" key="6">
    <source>
        <dbReference type="PROSITE" id="PS50977"/>
    </source>
</evidence>
<dbReference type="Pfam" id="PF00440">
    <property type="entry name" value="TetR_N"/>
    <property type="match status" value="1"/>
</dbReference>
<reference evidence="8" key="1">
    <citation type="journal article" date="2019" name="Int. J. Syst. Evol. Microbiol.">
        <title>The Global Catalogue of Microorganisms (GCM) 10K type strain sequencing project: providing services to taxonomists for standard genome sequencing and annotation.</title>
        <authorList>
            <consortium name="The Broad Institute Genomics Platform"/>
            <consortium name="The Broad Institute Genome Sequencing Center for Infectious Disease"/>
            <person name="Wu L."/>
            <person name="Ma J."/>
        </authorList>
    </citation>
    <scope>NUCLEOTIDE SEQUENCE [LARGE SCALE GENOMIC DNA]</scope>
    <source>
        <strain evidence="8">JCM 17666</strain>
    </source>
</reference>
<dbReference type="PROSITE" id="PS50977">
    <property type="entry name" value="HTH_TETR_2"/>
    <property type="match status" value="1"/>
</dbReference>
<dbReference type="Gene3D" id="1.10.357.10">
    <property type="entry name" value="Tetracycline Repressor, domain 2"/>
    <property type="match status" value="1"/>
</dbReference>
<comment type="caution">
    <text evidence="7">The sequence shown here is derived from an EMBL/GenBank/DDBJ whole genome shotgun (WGS) entry which is preliminary data.</text>
</comment>